<feature type="region of interest" description="Disordered" evidence="1">
    <location>
        <begin position="251"/>
        <end position="290"/>
    </location>
</feature>
<feature type="transmembrane region" description="Helical" evidence="2">
    <location>
        <begin position="188"/>
        <end position="209"/>
    </location>
</feature>
<proteinExistence type="predicted"/>
<accession>A0AAD6XQC9</accession>
<sequence>MSTWMLLKRGLKSRSNWITFGVILFMYILSATYWVYSIVYATELLHVYVDLRIIFFDADHGQITELAPLFNAIVLVNFVLGDAVVAWRAWVISNRNLRKYLWITIVFVFFTALIVFTTIGFTIIDFVQTTFENAPESNFWQAGIDVLEVSAAISSVASNLAALAVVGATTWRHRRLFRAALKDDCTRIFRLMVESGVFYCFSGIAILIATLIDFEYSAMGWLYYPIHLEIAGSYLPIMLLVSHKWPSTEPSLDASPSELPPSNPPYFVSPHASPTPTLSGPPDALGPSDKITEAANKRKTLMSRFSDDSWV</sequence>
<keyword evidence="2" id="KW-0812">Transmembrane</keyword>
<dbReference type="Proteomes" id="UP001222325">
    <property type="component" value="Unassembled WGS sequence"/>
</dbReference>
<name>A0AAD6XQC9_9AGAR</name>
<evidence type="ECO:0000313" key="4">
    <source>
        <dbReference type="Proteomes" id="UP001222325"/>
    </source>
</evidence>
<protein>
    <submittedName>
        <fullName evidence="3">Uncharacterized protein</fullName>
    </submittedName>
</protein>
<feature type="transmembrane region" description="Helical" evidence="2">
    <location>
        <begin position="221"/>
        <end position="241"/>
    </location>
</feature>
<organism evidence="3 4">
    <name type="scientific">Mycena belliarum</name>
    <dbReference type="NCBI Taxonomy" id="1033014"/>
    <lineage>
        <taxon>Eukaryota</taxon>
        <taxon>Fungi</taxon>
        <taxon>Dikarya</taxon>
        <taxon>Basidiomycota</taxon>
        <taxon>Agaricomycotina</taxon>
        <taxon>Agaricomycetes</taxon>
        <taxon>Agaricomycetidae</taxon>
        <taxon>Agaricales</taxon>
        <taxon>Marasmiineae</taxon>
        <taxon>Mycenaceae</taxon>
        <taxon>Mycena</taxon>
    </lineage>
</organism>
<dbReference type="EMBL" id="JARJCN010000019">
    <property type="protein sequence ID" value="KAJ7091860.1"/>
    <property type="molecule type" value="Genomic_DNA"/>
</dbReference>
<reference evidence="3" key="1">
    <citation type="submission" date="2023-03" db="EMBL/GenBank/DDBJ databases">
        <title>Massive genome expansion in bonnet fungi (Mycena s.s.) driven by repeated elements and novel gene families across ecological guilds.</title>
        <authorList>
            <consortium name="Lawrence Berkeley National Laboratory"/>
            <person name="Harder C.B."/>
            <person name="Miyauchi S."/>
            <person name="Viragh M."/>
            <person name="Kuo A."/>
            <person name="Thoen E."/>
            <person name="Andreopoulos B."/>
            <person name="Lu D."/>
            <person name="Skrede I."/>
            <person name="Drula E."/>
            <person name="Henrissat B."/>
            <person name="Morin E."/>
            <person name="Kohler A."/>
            <person name="Barry K."/>
            <person name="LaButti K."/>
            <person name="Morin E."/>
            <person name="Salamov A."/>
            <person name="Lipzen A."/>
            <person name="Mereny Z."/>
            <person name="Hegedus B."/>
            <person name="Baldrian P."/>
            <person name="Stursova M."/>
            <person name="Weitz H."/>
            <person name="Taylor A."/>
            <person name="Grigoriev I.V."/>
            <person name="Nagy L.G."/>
            <person name="Martin F."/>
            <person name="Kauserud H."/>
        </authorList>
    </citation>
    <scope>NUCLEOTIDE SEQUENCE</scope>
    <source>
        <strain evidence="3">CBHHK173m</strain>
    </source>
</reference>
<feature type="transmembrane region" description="Helical" evidence="2">
    <location>
        <begin position="100"/>
        <end position="124"/>
    </location>
</feature>
<feature type="transmembrane region" description="Helical" evidence="2">
    <location>
        <begin position="69"/>
        <end position="88"/>
    </location>
</feature>
<feature type="transmembrane region" description="Helical" evidence="2">
    <location>
        <begin position="16"/>
        <end position="36"/>
    </location>
</feature>
<keyword evidence="4" id="KW-1185">Reference proteome</keyword>
<evidence type="ECO:0000256" key="1">
    <source>
        <dbReference type="SAM" id="MobiDB-lite"/>
    </source>
</evidence>
<evidence type="ECO:0000313" key="3">
    <source>
        <dbReference type="EMBL" id="KAJ7091860.1"/>
    </source>
</evidence>
<evidence type="ECO:0000256" key="2">
    <source>
        <dbReference type="SAM" id="Phobius"/>
    </source>
</evidence>
<comment type="caution">
    <text evidence="3">The sequence shown here is derived from an EMBL/GenBank/DDBJ whole genome shotgun (WGS) entry which is preliminary data.</text>
</comment>
<keyword evidence="2" id="KW-0472">Membrane</keyword>
<gene>
    <name evidence="3" type="ORF">B0H15DRAFT_177744</name>
</gene>
<dbReference type="AlphaFoldDB" id="A0AAD6XQC9"/>
<feature type="transmembrane region" description="Helical" evidence="2">
    <location>
        <begin position="144"/>
        <end position="167"/>
    </location>
</feature>
<keyword evidence="2" id="KW-1133">Transmembrane helix</keyword>